<keyword evidence="9" id="KW-0066">ATP synthesis</keyword>
<dbReference type="Pfam" id="PF10206">
    <property type="entry name" value="WRW"/>
    <property type="match status" value="1"/>
</dbReference>
<keyword evidence="6" id="KW-0406">Ion transport</keyword>
<dbReference type="GO" id="GO:0045259">
    <property type="term" value="C:proton-transporting ATP synthase complex"/>
    <property type="evidence" value="ECO:0007669"/>
    <property type="project" value="UniProtKB-KW"/>
</dbReference>
<organism evidence="11 12">
    <name type="scientific">Galendromus occidentalis</name>
    <name type="common">western predatory mite</name>
    <dbReference type="NCBI Taxonomy" id="34638"/>
    <lineage>
        <taxon>Eukaryota</taxon>
        <taxon>Metazoa</taxon>
        <taxon>Ecdysozoa</taxon>
        <taxon>Arthropoda</taxon>
        <taxon>Chelicerata</taxon>
        <taxon>Arachnida</taxon>
        <taxon>Acari</taxon>
        <taxon>Parasitiformes</taxon>
        <taxon>Mesostigmata</taxon>
        <taxon>Gamasina</taxon>
        <taxon>Phytoseioidea</taxon>
        <taxon>Phytoseiidae</taxon>
        <taxon>Typhlodrominae</taxon>
        <taxon>Galendromus</taxon>
    </lineage>
</organism>
<dbReference type="PANTHER" id="PTHR13080">
    <property type="entry name" value="ATP SYNTHASE F CHAIN, MITOCHONDRIAL-RELATED"/>
    <property type="match status" value="1"/>
</dbReference>
<keyword evidence="5" id="KW-0375">Hydrogen ion transport</keyword>
<evidence type="ECO:0000256" key="4">
    <source>
        <dbReference type="ARBA" id="ARBA00022547"/>
    </source>
</evidence>
<proteinExistence type="inferred from homology"/>
<dbReference type="RefSeq" id="XP_003742138.1">
    <property type="nucleotide sequence ID" value="XM_003742090.1"/>
</dbReference>
<keyword evidence="4" id="KW-0138">CF(0)</keyword>
<comment type="similarity">
    <text evidence="2">Belongs to the ATPase F chain family.</text>
</comment>
<evidence type="ECO:0000256" key="7">
    <source>
        <dbReference type="ARBA" id="ARBA00023128"/>
    </source>
</evidence>
<evidence type="ECO:0000256" key="8">
    <source>
        <dbReference type="ARBA" id="ARBA00023136"/>
    </source>
</evidence>
<evidence type="ECO:0000313" key="11">
    <source>
        <dbReference type="Proteomes" id="UP000694867"/>
    </source>
</evidence>
<evidence type="ECO:0000313" key="12">
    <source>
        <dbReference type="RefSeq" id="XP_003742138.1"/>
    </source>
</evidence>
<dbReference type="KEGG" id="goe:100909067"/>
<evidence type="ECO:0000256" key="6">
    <source>
        <dbReference type="ARBA" id="ARBA00023065"/>
    </source>
</evidence>
<gene>
    <name evidence="12" type="primary">LOC100909067</name>
</gene>
<dbReference type="GO" id="GO:0042776">
    <property type="term" value="P:proton motive force-driven mitochondrial ATP synthesis"/>
    <property type="evidence" value="ECO:0007669"/>
    <property type="project" value="TreeGrafter"/>
</dbReference>
<keyword evidence="3" id="KW-0813">Transport</keyword>
<dbReference type="Proteomes" id="UP000694867">
    <property type="component" value="Unplaced"/>
</dbReference>
<evidence type="ECO:0000256" key="10">
    <source>
        <dbReference type="SAM" id="Phobius"/>
    </source>
</evidence>
<keyword evidence="7" id="KW-0496">Mitochondrion</keyword>
<dbReference type="PANTHER" id="PTHR13080:SF20">
    <property type="entry name" value="ATP SYNTHASE SUBUNIT F, MITOCHONDRIAL-RELATED"/>
    <property type="match status" value="1"/>
</dbReference>
<dbReference type="CTD" id="37931"/>
<keyword evidence="11" id="KW-1185">Reference proteome</keyword>
<comment type="subcellular location">
    <subcellularLocation>
        <location evidence="1">Mitochondrion membrane</location>
    </subcellularLocation>
</comment>
<dbReference type="GO" id="GO:0031966">
    <property type="term" value="C:mitochondrial membrane"/>
    <property type="evidence" value="ECO:0007669"/>
    <property type="project" value="UniProtKB-SubCell"/>
</dbReference>
<evidence type="ECO:0000256" key="9">
    <source>
        <dbReference type="ARBA" id="ARBA00023310"/>
    </source>
</evidence>
<feature type="transmembrane region" description="Helical" evidence="10">
    <location>
        <begin position="77"/>
        <end position="93"/>
    </location>
</feature>
<evidence type="ECO:0000256" key="1">
    <source>
        <dbReference type="ARBA" id="ARBA00004325"/>
    </source>
</evidence>
<protein>
    <submittedName>
        <fullName evidence="12">ATP synthase subunit f, mitochondrial</fullName>
    </submittedName>
</protein>
<dbReference type="GeneID" id="100909067"/>
<dbReference type="InterPro" id="IPR019344">
    <property type="entry name" value="F1F0-ATPsyn_F_prd"/>
</dbReference>
<evidence type="ECO:0000256" key="5">
    <source>
        <dbReference type="ARBA" id="ARBA00022781"/>
    </source>
</evidence>
<evidence type="ECO:0000256" key="3">
    <source>
        <dbReference type="ARBA" id="ARBA00022448"/>
    </source>
</evidence>
<keyword evidence="10" id="KW-0812">Transmembrane</keyword>
<evidence type="ECO:0000256" key="2">
    <source>
        <dbReference type="ARBA" id="ARBA00005895"/>
    </source>
</evidence>
<reference evidence="12" key="1">
    <citation type="submission" date="2025-08" db="UniProtKB">
        <authorList>
            <consortium name="RefSeq"/>
        </authorList>
    </citation>
    <scope>IDENTIFICATION</scope>
</reference>
<name>A0AAJ6VXP9_9ACAR</name>
<sequence length="107" mass="12866">MGFGDYPLEYNRNVHGPYDPSRYYGKPDTKFSDLKLSEIPAWIGRRNKSPQAAASMISRAYWRWQIKYLLPRRATPAPYYQFIVGSMLLFYYINHHRLAEHTRYKYH</sequence>
<dbReference type="GO" id="GO:0046933">
    <property type="term" value="F:proton-transporting ATP synthase activity, rotational mechanism"/>
    <property type="evidence" value="ECO:0007669"/>
    <property type="project" value="TreeGrafter"/>
</dbReference>
<keyword evidence="10" id="KW-1133">Transmembrane helix</keyword>
<keyword evidence="8 10" id="KW-0472">Membrane</keyword>
<dbReference type="AlphaFoldDB" id="A0AAJ6VXP9"/>
<accession>A0AAJ6VXP9</accession>